<reference evidence="1 2" key="1">
    <citation type="submission" date="2019-02" db="EMBL/GenBank/DDBJ databases">
        <title>Deep-cultivation of Planctomycetes and their phenomic and genomic characterization uncovers novel biology.</title>
        <authorList>
            <person name="Wiegand S."/>
            <person name="Jogler M."/>
            <person name="Boedeker C."/>
            <person name="Pinto D."/>
            <person name="Vollmers J."/>
            <person name="Rivas-Marin E."/>
            <person name="Kohn T."/>
            <person name="Peeters S.H."/>
            <person name="Heuer A."/>
            <person name="Rast P."/>
            <person name="Oberbeckmann S."/>
            <person name="Bunk B."/>
            <person name="Jeske O."/>
            <person name="Meyerdierks A."/>
            <person name="Storesund J.E."/>
            <person name="Kallscheuer N."/>
            <person name="Luecker S."/>
            <person name="Lage O.M."/>
            <person name="Pohl T."/>
            <person name="Merkel B.J."/>
            <person name="Hornburger P."/>
            <person name="Mueller R.-W."/>
            <person name="Bruemmer F."/>
            <person name="Labrenz M."/>
            <person name="Spormann A.M."/>
            <person name="Op den Camp H."/>
            <person name="Overmann J."/>
            <person name="Amann R."/>
            <person name="Jetten M.S.M."/>
            <person name="Mascher T."/>
            <person name="Medema M.H."/>
            <person name="Devos D.P."/>
            <person name="Kaster A.-K."/>
            <person name="Ovreas L."/>
            <person name="Rohde M."/>
            <person name="Galperin M.Y."/>
            <person name="Jogler C."/>
        </authorList>
    </citation>
    <scope>NUCLEOTIDE SEQUENCE [LARGE SCALE GENOMIC DNA]</scope>
    <source>
        <strain evidence="1 2">K23_9</strain>
    </source>
</reference>
<gene>
    <name evidence="1" type="ORF">K239x_12920</name>
</gene>
<keyword evidence="2" id="KW-1185">Reference proteome</keyword>
<dbReference type="Proteomes" id="UP000319817">
    <property type="component" value="Chromosome"/>
</dbReference>
<organism evidence="1 2">
    <name type="scientific">Stieleria marina</name>
    <dbReference type="NCBI Taxonomy" id="1930275"/>
    <lineage>
        <taxon>Bacteria</taxon>
        <taxon>Pseudomonadati</taxon>
        <taxon>Planctomycetota</taxon>
        <taxon>Planctomycetia</taxon>
        <taxon>Pirellulales</taxon>
        <taxon>Pirellulaceae</taxon>
        <taxon>Stieleria</taxon>
    </lineage>
</organism>
<dbReference type="RefSeq" id="WP_145416921.1">
    <property type="nucleotide sequence ID" value="NZ_CP036526.1"/>
</dbReference>
<name>A0A517NQE3_9BACT</name>
<sequence>MKSVVRQAGLVVFLMFLIPCTTVSAQLSGIGQVLERANQTASSVAGTKSLEEFRTWVNAYVANPQGDVLVPLKWFDEHFDAETARALKTEYRQAASMYSGIGNLVAKQKAQGKTNLELAMHTKAIDPTATGWQNAALQRMTKPTPLYSLRMVRPGATSGFSLVSFVYVDGRFAFAGKLSALHDPQDDLATKILCTTAIEKMEKVLQEKGLIKSSAVEHLKQAGVLK</sequence>
<evidence type="ECO:0000313" key="2">
    <source>
        <dbReference type="Proteomes" id="UP000319817"/>
    </source>
</evidence>
<proteinExistence type="predicted"/>
<accession>A0A517NQE3</accession>
<protein>
    <submittedName>
        <fullName evidence="1">Uncharacterized protein</fullName>
    </submittedName>
</protein>
<evidence type="ECO:0000313" key="1">
    <source>
        <dbReference type="EMBL" id="QDT09346.1"/>
    </source>
</evidence>
<dbReference type="AlphaFoldDB" id="A0A517NQE3"/>
<dbReference type="EMBL" id="CP036526">
    <property type="protein sequence ID" value="QDT09346.1"/>
    <property type="molecule type" value="Genomic_DNA"/>
</dbReference>